<feature type="signal peptide" evidence="2">
    <location>
        <begin position="1"/>
        <end position="25"/>
    </location>
</feature>
<dbReference type="Proteomes" id="UP001527882">
    <property type="component" value="Unassembled WGS sequence"/>
</dbReference>
<keyword evidence="2" id="KW-0732">Signal</keyword>
<gene>
    <name evidence="3" type="ORF">O9H85_01570</name>
</gene>
<feature type="compositionally biased region" description="Basic and acidic residues" evidence="1">
    <location>
        <begin position="81"/>
        <end position="90"/>
    </location>
</feature>
<protein>
    <recommendedName>
        <fullName evidence="5">Translation initiation factor 2</fullName>
    </recommendedName>
</protein>
<feature type="chain" id="PRO_5045760741" description="Translation initiation factor 2" evidence="2">
    <location>
        <begin position="26"/>
        <end position="125"/>
    </location>
</feature>
<sequence length="125" mass="13256">MKGALKMVAAVMAMGFCILFGVSLATQGTERIQGPMFKTQGAGGADKTQPRAYSTAPAGKTPPTEPAKAPDKPKTAPPQPERPERAETVRDTGVNRVGNKTGDLLQIAAYHGIRFFVEMIEAIIS</sequence>
<accession>A0ABT4Q2W4</accession>
<feature type="region of interest" description="Disordered" evidence="1">
    <location>
        <begin position="35"/>
        <end position="97"/>
    </location>
</feature>
<comment type="caution">
    <text evidence="3">The sequence shown here is derived from an EMBL/GenBank/DDBJ whole genome shotgun (WGS) entry which is preliminary data.</text>
</comment>
<evidence type="ECO:0008006" key="5">
    <source>
        <dbReference type="Google" id="ProtNLM"/>
    </source>
</evidence>
<evidence type="ECO:0000256" key="2">
    <source>
        <dbReference type="SAM" id="SignalP"/>
    </source>
</evidence>
<evidence type="ECO:0000256" key="1">
    <source>
        <dbReference type="SAM" id="MobiDB-lite"/>
    </source>
</evidence>
<evidence type="ECO:0000313" key="4">
    <source>
        <dbReference type="Proteomes" id="UP001527882"/>
    </source>
</evidence>
<name>A0ABT4Q2W4_9BACL</name>
<dbReference type="RefSeq" id="WP_269879510.1">
    <property type="nucleotide sequence ID" value="NZ_JAQAGZ010000001.1"/>
</dbReference>
<organism evidence="3 4">
    <name type="scientific">Paenibacillus gyeongsangnamensis</name>
    <dbReference type="NCBI Taxonomy" id="3388067"/>
    <lineage>
        <taxon>Bacteria</taxon>
        <taxon>Bacillati</taxon>
        <taxon>Bacillota</taxon>
        <taxon>Bacilli</taxon>
        <taxon>Bacillales</taxon>
        <taxon>Paenibacillaceae</taxon>
        <taxon>Paenibacillus</taxon>
    </lineage>
</organism>
<evidence type="ECO:0000313" key="3">
    <source>
        <dbReference type="EMBL" id="MCZ8511146.1"/>
    </source>
</evidence>
<keyword evidence="4" id="KW-1185">Reference proteome</keyword>
<reference evidence="3 4" key="1">
    <citation type="submission" date="2022-12" db="EMBL/GenBank/DDBJ databases">
        <title>Draft genome sequence of Paenibacillus sp. dW9.</title>
        <authorList>
            <person name="Choi E.-W."/>
            <person name="Kim D.-U."/>
        </authorList>
    </citation>
    <scope>NUCLEOTIDE SEQUENCE [LARGE SCALE GENOMIC DNA]</scope>
    <source>
        <strain evidence="4">dW9</strain>
    </source>
</reference>
<proteinExistence type="predicted"/>
<dbReference type="EMBL" id="JAQAGZ010000001">
    <property type="protein sequence ID" value="MCZ8511146.1"/>
    <property type="molecule type" value="Genomic_DNA"/>
</dbReference>